<dbReference type="PANTHER" id="PTHR22722">
    <property type="entry name" value="LOW-DENSITY LIPOPROTEIN RECEPTOR-RELATED PROTEIN 2-RELATED"/>
    <property type="match status" value="1"/>
</dbReference>
<feature type="compositionally biased region" description="Basic and acidic residues" evidence="3">
    <location>
        <begin position="1056"/>
        <end position="1065"/>
    </location>
</feature>
<feature type="compositionally biased region" description="Basic residues" evidence="3">
    <location>
        <begin position="340"/>
        <end position="352"/>
    </location>
</feature>
<dbReference type="PRINTS" id="PR00261">
    <property type="entry name" value="LDLRECEPTOR"/>
</dbReference>
<gene>
    <name evidence="4" type="primary">Necator_chrX.g25671</name>
    <name evidence="4" type="ORF">RB195_025505</name>
</gene>
<protein>
    <recommendedName>
        <fullName evidence="6">EGF-like domain-containing protein</fullName>
    </recommendedName>
</protein>
<comment type="caution">
    <text evidence="2">Lacks conserved residue(s) required for the propagation of feature annotation.</text>
</comment>
<evidence type="ECO:0000313" key="5">
    <source>
        <dbReference type="Proteomes" id="UP001303046"/>
    </source>
</evidence>
<feature type="compositionally biased region" description="Basic and acidic residues" evidence="3">
    <location>
        <begin position="1829"/>
        <end position="1838"/>
    </location>
</feature>
<feature type="compositionally biased region" description="Basic and acidic residues" evidence="3">
    <location>
        <begin position="1552"/>
        <end position="1561"/>
    </location>
</feature>
<dbReference type="SUPFAM" id="SSF57424">
    <property type="entry name" value="LDL receptor-like module"/>
    <property type="match status" value="2"/>
</dbReference>
<organism evidence="4 5">
    <name type="scientific">Necator americanus</name>
    <name type="common">Human hookworm</name>
    <dbReference type="NCBI Taxonomy" id="51031"/>
    <lineage>
        <taxon>Eukaryota</taxon>
        <taxon>Metazoa</taxon>
        <taxon>Ecdysozoa</taxon>
        <taxon>Nematoda</taxon>
        <taxon>Chromadorea</taxon>
        <taxon>Rhabditida</taxon>
        <taxon>Rhabditina</taxon>
        <taxon>Rhabditomorpha</taxon>
        <taxon>Strongyloidea</taxon>
        <taxon>Ancylostomatidae</taxon>
        <taxon>Bunostominae</taxon>
        <taxon>Necator</taxon>
    </lineage>
</organism>
<dbReference type="InterPro" id="IPR051221">
    <property type="entry name" value="LDLR-related"/>
</dbReference>
<feature type="compositionally biased region" description="Basic and acidic residues" evidence="3">
    <location>
        <begin position="1491"/>
        <end position="1501"/>
    </location>
</feature>
<keyword evidence="1 2" id="KW-1015">Disulfide bond</keyword>
<dbReference type="Gene3D" id="4.10.400.10">
    <property type="entry name" value="Low-density Lipoprotein Receptor"/>
    <property type="match status" value="2"/>
</dbReference>
<dbReference type="CDD" id="cd00112">
    <property type="entry name" value="LDLa"/>
    <property type="match status" value="2"/>
</dbReference>
<dbReference type="InterPro" id="IPR002172">
    <property type="entry name" value="LDrepeatLR_classA_rpt"/>
</dbReference>
<feature type="compositionally biased region" description="Basic and acidic residues" evidence="3">
    <location>
        <begin position="1322"/>
        <end position="1333"/>
    </location>
</feature>
<feature type="compositionally biased region" description="Polar residues" evidence="3">
    <location>
        <begin position="1166"/>
        <end position="1178"/>
    </location>
</feature>
<evidence type="ECO:0000256" key="3">
    <source>
        <dbReference type="SAM" id="MobiDB-lite"/>
    </source>
</evidence>
<dbReference type="Pfam" id="PF00057">
    <property type="entry name" value="Ldl_recept_a"/>
    <property type="match status" value="1"/>
</dbReference>
<feature type="region of interest" description="Disordered" evidence="3">
    <location>
        <begin position="1261"/>
        <end position="1339"/>
    </location>
</feature>
<feature type="region of interest" description="Disordered" evidence="3">
    <location>
        <begin position="1158"/>
        <end position="1219"/>
    </location>
</feature>
<feature type="compositionally biased region" description="Basic and acidic residues" evidence="3">
    <location>
        <begin position="1293"/>
        <end position="1306"/>
    </location>
</feature>
<feature type="compositionally biased region" description="Pro residues" evidence="3">
    <location>
        <begin position="1010"/>
        <end position="1042"/>
    </location>
</feature>
<dbReference type="InterPro" id="IPR036055">
    <property type="entry name" value="LDL_receptor-like_sf"/>
</dbReference>
<feature type="compositionally biased region" description="Basic and acidic residues" evidence="3">
    <location>
        <begin position="1758"/>
        <end position="1770"/>
    </location>
</feature>
<feature type="compositionally biased region" description="Basic and acidic residues" evidence="3">
    <location>
        <begin position="1179"/>
        <end position="1188"/>
    </location>
</feature>
<feature type="region of interest" description="Disordered" evidence="3">
    <location>
        <begin position="1737"/>
        <end position="1770"/>
    </location>
</feature>
<evidence type="ECO:0000313" key="4">
    <source>
        <dbReference type="EMBL" id="KAK6765630.1"/>
    </source>
</evidence>
<feature type="compositionally biased region" description="Polar residues" evidence="3">
    <location>
        <begin position="1307"/>
        <end position="1316"/>
    </location>
</feature>
<feature type="compositionally biased region" description="Basic and acidic residues" evidence="3">
    <location>
        <begin position="1208"/>
        <end position="1219"/>
    </location>
</feature>
<feature type="region of interest" description="Disordered" evidence="3">
    <location>
        <begin position="1821"/>
        <end position="1848"/>
    </location>
</feature>
<feature type="disulfide bond" evidence="2">
    <location>
        <begin position="29"/>
        <end position="41"/>
    </location>
</feature>
<dbReference type="PROSITE" id="PS50068">
    <property type="entry name" value="LDLRA_2"/>
    <property type="match status" value="2"/>
</dbReference>
<sequence length="1848" mass="202157">MLIVLLALRLAYAQYTSYNAVAVRLPGRCLPGDFDCGFGRCVPVKVFHDGKPDCYDGSDEWCFFGHIKCGAYCVDMSHALSCLFSSKCDDSSRQPQWCSLSKEKLCGDPSSFPCKGYGECVLWEWLLDGKKDCIDGSDEDQSYVRTLETSFRCYYNRTKKVAMPTPLNYTQAFLRITNPMLPGFRPPPPPPQFPTLFPPVLSHTPPPIHITPPPTITLPPPVQLSRITGLPPLPPPYPTLLLTPPPSNPIPLPITSRPHSLLYSTTVGTVYVPEISTTPNDPFVSPNSVMTTGITPIHPIDSGYSLSGQGLQTLSSATSAPVFSTIQSSTPSEQTMSPSTKKRGFGHVRGRGRTTTTTPSVGTTAKITHIKVGIVDVKEGNKTGKQELDMITNNNDVLEIFGNNVGIEEEDSNGRTIPLSHVDLSSKENEAGLVTFPHASPSDVTVSSRTSNYDIDLTQDVYGNLNPKFQATKHPLTGHSIADDRIQSAKSSSSEMGVVHVTTESHLSMKNSSTDAAKNKTVLPPASGDVVQTAGRAAEDVSSSVSTGGVEASVQNKCLADLVDNSKKKYSNYKCECPTGEWAVGRKCEAHEADMAFYKLDIHSACGENKLTTEQKKWIAIGKIYLSYFCFEIAENLKIPSCARTTSAGNVIVNSFCGNHCTLKDFGDLTRESASDTRKVTIEEAPLCEDSSTNYCHRYAICTVEDVHLKCVCKKGTNDTSNGLGRICEGVPGDDDCIMILGACLIFWLIILLGLLLLVPLLIFLLSHCCPGRGNLIHPKKDGLNLHGKGSGTRSGAQESKHIAAIMSSLLEKNAGGTREMAMKMALAELKKREQEVEKTTTVPAQPKMARLEDAHAITSSKIINNPSANSITQISGNINGAPLMMKEISSIPGTVPAPYGETPILDKIPPPMIEVLKPSTPDKSIGLTDRNPLGQRSISQHSFTVTDSNKAAFPSATTSAPVVGDITSVPIETSTPKSAAAPISVPSPTPPPPAPPPAAPSPASVPTTAPQPPPSPLPPPPLPSSPPPPPPPPPPSPPQQPQAPSTIPAVVEVHQSSEPHDRKLARSISTHSVGVQPTIWESYKALGDVYAKRDNIDRKGSSSSLDALIYSRYPHMATTLIAPLPATPNESFNVPPPPTTTTTTATTEPTFMPSVIVPGPKTEDTIQTSSALSSTVTERSERNHRLAEMLGVTLDDSSYSSSPTQEKPSESRTLDKTDDQIVEEMTLQGIMLPIPLTNEAELLRDEKIIETAPQITLPSHIESDVKTDSDADPVPILPALSVVPDVEVTESDSGKQESSQRKEKTATTSVVSNNAVFIPKKAREQQKEKESLKTSPNHRFATKSTIGSRQLLKPPERYMHSSTEESDPEVAVFKRLARTGRVKETIPLTRRKLRRPERQLSSISEKSAEIAAEAALQNQPQDYSISAPNTTRSITEWQRYVPKHTFSSADFSDTQTDVDIPKQTKKSTLTTKSKQVPEIQKKRKPSDQQLSKKRETKEIKPNIQGRQQLRPCQMPSTSTSVPKEPVKKARRSTQSSSSPEIPDVTLRRSVHRLDLLDRSPNRNSSKEASTSGSQISAGTKFQRTSDLNREQQINIHVKQLKEKVEESPTWTSDYGTAVRMSRTGSLPKEEIPHTSRTVHHAVISRKIATRRHETHITKSTGDLTLEESCSLSSMDRVATISRSAENLHNRRRTWDSSACESDDKFDSLYSRPQWDYSPHKSEHRSENLYSRPYWDSSPYKSDGRSKNLDSRTQWDSSPHKPDDKFKMHQEPFLPQIKPTAKYYQKSRSVLNSPLGPHQRSSSKFSLTSLPARCSSTLEFSPYFTPGGDSDKPPKEDLWWGPAPRSFR</sequence>
<feature type="region of interest" description="Disordered" evidence="3">
    <location>
        <begin position="975"/>
        <end position="1071"/>
    </location>
</feature>
<dbReference type="PANTHER" id="PTHR22722:SF5">
    <property type="entry name" value="LOW-DENSITY LIPOPROTEIN RECEPTOR-RELATED PROTEIN 1B"/>
    <property type="match status" value="1"/>
</dbReference>
<dbReference type="SMART" id="SM00192">
    <property type="entry name" value="LDLa"/>
    <property type="match status" value="2"/>
</dbReference>
<feature type="region of interest" description="Disordered" evidence="3">
    <location>
        <begin position="1449"/>
        <end position="1587"/>
    </location>
</feature>
<proteinExistence type="predicted"/>
<feature type="disulfide bond" evidence="2">
    <location>
        <begin position="36"/>
        <end position="54"/>
    </location>
</feature>
<keyword evidence="5" id="KW-1185">Reference proteome</keyword>
<feature type="compositionally biased region" description="Polar residues" evidence="3">
    <location>
        <begin position="1196"/>
        <end position="1207"/>
    </location>
</feature>
<feature type="compositionally biased region" description="Polar residues" evidence="3">
    <location>
        <begin position="327"/>
        <end position="339"/>
    </location>
</feature>
<evidence type="ECO:0000256" key="2">
    <source>
        <dbReference type="PROSITE-ProRule" id="PRU00124"/>
    </source>
</evidence>
<evidence type="ECO:0000256" key="1">
    <source>
        <dbReference type="ARBA" id="ARBA00023157"/>
    </source>
</evidence>
<feature type="compositionally biased region" description="Pro residues" evidence="3">
    <location>
        <begin position="986"/>
        <end position="1001"/>
    </location>
</feature>
<dbReference type="EMBL" id="JAVFWL010000006">
    <property type="protein sequence ID" value="KAK6765630.1"/>
    <property type="molecule type" value="Genomic_DNA"/>
</dbReference>
<name>A0ABR1ET84_NECAM</name>
<dbReference type="Proteomes" id="UP001303046">
    <property type="component" value="Unassembled WGS sequence"/>
</dbReference>
<feature type="compositionally biased region" description="Polar residues" evidence="3">
    <location>
        <begin position="1449"/>
        <end position="1458"/>
    </location>
</feature>
<comment type="caution">
    <text evidence="4">The sequence shown here is derived from an EMBL/GenBank/DDBJ whole genome shotgun (WGS) entry which is preliminary data.</text>
</comment>
<feature type="compositionally biased region" description="Polar residues" evidence="3">
    <location>
        <begin position="1562"/>
        <end position="1587"/>
    </location>
</feature>
<reference evidence="4 5" key="1">
    <citation type="submission" date="2023-08" db="EMBL/GenBank/DDBJ databases">
        <title>A Necator americanus chromosomal reference genome.</title>
        <authorList>
            <person name="Ilik V."/>
            <person name="Petrzelkova K.J."/>
            <person name="Pardy F."/>
            <person name="Fuh T."/>
            <person name="Niatou-Singa F.S."/>
            <person name="Gouil Q."/>
            <person name="Baker L."/>
            <person name="Ritchie M.E."/>
            <person name="Jex A.R."/>
            <person name="Gazzola D."/>
            <person name="Li H."/>
            <person name="Toshio Fujiwara R."/>
            <person name="Zhan B."/>
            <person name="Aroian R.V."/>
            <person name="Pafco B."/>
            <person name="Schwarz E.M."/>
        </authorList>
    </citation>
    <scope>NUCLEOTIDE SEQUENCE [LARGE SCALE GENOMIC DNA]</scope>
    <source>
        <strain evidence="4 5">Aroian</strain>
        <tissue evidence="4">Whole animal</tissue>
    </source>
</reference>
<accession>A0ABR1ET84</accession>
<feature type="region of interest" description="Disordered" evidence="3">
    <location>
        <begin position="327"/>
        <end position="360"/>
    </location>
</feature>
<evidence type="ECO:0008006" key="6">
    <source>
        <dbReference type="Google" id="ProtNLM"/>
    </source>
</evidence>